<dbReference type="Gene3D" id="3.40.50.2300">
    <property type="match status" value="2"/>
</dbReference>
<dbReference type="SUPFAM" id="SSF53822">
    <property type="entry name" value="Periplasmic binding protein-like I"/>
    <property type="match status" value="1"/>
</dbReference>
<dbReference type="SUPFAM" id="SSF46785">
    <property type="entry name" value="Winged helix' DNA-binding domain"/>
    <property type="match status" value="1"/>
</dbReference>
<comment type="caution">
    <text evidence="6">The sequence shown here is derived from an EMBL/GenBank/DDBJ whole genome shotgun (WGS) entry which is preliminary data.</text>
</comment>
<keyword evidence="7" id="KW-1185">Reference proteome</keyword>
<dbReference type="InterPro" id="IPR028082">
    <property type="entry name" value="Peripla_BP_I"/>
</dbReference>
<dbReference type="EMBL" id="MAEI02000001">
    <property type="protein sequence ID" value="MEO1780787.1"/>
    <property type="molecule type" value="Genomic_DNA"/>
</dbReference>
<name>A0ABV0EYG8_9ENTE</name>
<keyword evidence="2" id="KW-0805">Transcription regulation</keyword>
<keyword evidence="4" id="KW-0804">Transcription</keyword>
<dbReference type="PRINTS" id="PR00035">
    <property type="entry name" value="HTHGNTR"/>
</dbReference>
<dbReference type="InterPro" id="IPR000524">
    <property type="entry name" value="Tscrpt_reg_HTH_GntR"/>
</dbReference>
<feature type="domain" description="HTH gntR-type" evidence="5">
    <location>
        <begin position="3"/>
        <end position="71"/>
    </location>
</feature>
<dbReference type="CDD" id="cd07377">
    <property type="entry name" value="WHTH_GntR"/>
    <property type="match status" value="1"/>
</dbReference>
<organism evidence="6 7">
    <name type="scientific">Enterococcus diestrammenae</name>
    <dbReference type="NCBI Taxonomy" id="1155073"/>
    <lineage>
        <taxon>Bacteria</taxon>
        <taxon>Bacillati</taxon>
        <taxon>Bacillota</taxon>
        <taxon>Bacilli</taxon>
        <taxon>Lactobacillales</taxon>
        <taxon>Enterococcaceae</taxon>
        <taxon>Enterococcus</taxon>
    </lineage>
</organism>
<evidence type="ECO:0000256" key="3">
    <source>
        <dbReference type="ARBA" id="ARBA00023125"/>
    </source>
</evidence>
<evidence type="ECO:0000259" key="5">
    <source>
        <dbReference type="PROSITE" id="PS50949"/>
    </source>
</evidence>
<reference evidence="6 7" key="2">
    <citation type="submission" date="2024-02" db="EMBL/GenBank/DDBJ databases">
        <title>The Genome Sequence of Enterococcus diestrammenae JM9A.</title>
        <authorList>
            <person name="Earl A."/>
            <person name="Manson A."/>
            <person name="Gilmore M."/>
            <person name="Sanders J."/>
            <person name="Shea T."/>
            <person name="Howe W."/>
            <person name="Livny J."/>
            <person name="Cuomo C."/>
            <person name="Neafsey D."/>
            <person name="Birren B."/>
        </authorList>
    </citation>
    <scope>NUCLEOTIDE SEQUENCE [LARGE SCALE GENOMIC DNA]</scope>
    <source>
        <strain evidence="6 7">JM9A</strain>
    </source>
</reference>
<evidence type="ECO:0000256" key="2">
    <source>
        <dbReference type="ARBA" id="ARBA00023015"/>
    </source>
</evidence>
<dbReference type="Pfam" id="PF13407">
    <property type="entry name" value="Peripla_BP_4"/>
    <property type="match status" value="1"/>
</dbReference>
<dbReference type="CDD" id="cd06267">
    <property type="entry name" value="PBP1_LacI_sugar_binding-like"/>
    <property type="match status" value="1"/>
</dbReference>
<dbReference type="InterPro" id="IPR036390">
    <property type="entry name" value="WH_DNA-bd_sf"/>
</dbReference>
<evidence type="ECO:0000256" key="1">
    <source>
        <dbReference type="ARBA" id="ARBA00022491"/>
    </source>
</evidence>
<evidence type="ECO:0000313" key="6">
    <source>
        <dbReference type="EMBL" id="MEO1780787.1"/>
    </source>
</evidence>
<evidence type="ECO:0000256" key="4">
    <source>
        <dbReference type="ARBA" id="ARBA00023163"/>
    </source>
</evidence>
<dbReference type="InterPro" id="IPR036388">
    <property type="entry name" value="WH-like_DNA-bd_sf"/>
</dbReference>
<keyword evidence="1" id="KW-0678">Repressor</keyword>
<keyword evidence="3" id="KW-0238">DNA-binding</keyword>
<accession>A0ABV0EYG8</accession>
<dbReference type="Proteomes" id="UP001429357">
    <property type="component" value="Unassembled WGS sequence"/>
</dbReference>
<gene>
    <name evidence="6" type="ORF">BAU18_000338</name>
</gene>
<evidence type="ECO:0000313" key="7">
    <source>
        <dbReference type="Proteomes" id="UP001429357"/>
    </source>
</evidence>
<reference evidence="7" key="1">
    <citation type="submission" date="2016-06" db="EMBL/GenBank/DDBJ databases">
        <title>Four novel species of enterococci isolated from chicken manure.</title>
        <authorList>
            <person name="Van Tyne D."/>
        </authorList>
    </citation>
    <scope>NUCLEOTIDE SEQUENCE [LARGE SCALE GENOMIC DNA]</scope>
    <source>
        <strain evidence="7">JM9A</strain>
    </source>
</reference>
<dbReference type="PANTHER" id="PTHR30146">
    <property type="entry name" value="LACI-RELATED TRANSCRIPTIONAL REPRESSOR"/>
    <property type="match status" value="1"/>
</dbReference>
<dbReference type="SMART" id="SM00345">
    <property type="entry name" value="HTH_GNTR"/>
    <property type="match status" value="1"/>
</dbReference>
<dbReference type="PROSITE" id="PS50949">
    <property type="entry name" value="HTH_GNTR"/>
    <property type="match status" value="1"/>
</dbReference>
<dbReference type="Pfam" id="PF00392">
    <property type="entry name" value="GntR"/>
    <property type="match status" value="1"/>
</dbReference>
<protein>
    <recommendedName>
        <fullName evidence="5">HTH gntR-type domain-containing protein</fullName>
    </recommendedName>
</protein>
<dbReference type="Gene3D" id="1.10.10.10">
    <property type="entry name" value="Winged helix-like DNA-binding domain superfamily/Winged helix DNA-binding domain"/>
    <property type="match status" value="1"/>
</dbReference>
<sequence>MNASLYIKIYNDLKEKITAGVYQIGDMIPPEKELTELYDVSRITIRRAVTMLAEDGIVERKSGVGTFVIKDCQAERPNKFIGLILSGLTDSYGKHLLQSIIATADARGYELILKLTEEDSEKESGLVDEMIALGVSGLLIEPVQRNFYNTTLIKHIYAGFPIVIIDKELQGIDSLFVGSDHYKGAQDSAQMLIDNGHKNPVIIGYSEVRNSTLEKRIDAFTKTYWQSNMPFAAQNIARVATSTYLSTDIDTLQKDVCLIKKTLQKFKPSCVVSLDAHLTGLVQQALWELDLRYPDDISLFGFDSANSSFIRTNYTHLSQDEETIGSKSVEVLDKAIRKVPIKNHRLLIPATLKDFGSISILNYTF</sequence>
<dbReference type="InterPro" id="IPR025997">
    <property type="entry name" value="SBP_2_dom"/>
</dbReference>
<proteinExistence type="predicted"/>
<dbReference type="RefSeq" id="WP_161869701.1">
    <property type="nucleotide sequence ID" value="NZ_MAEI02000001.1"/>
</dbReference>
<dbReference type="PANTHER" id="PTHR30146:SF95">
    <property type="entry name" value="RIBOSE OPERON REPRESSOR"/>
    <property type="match status" value="1"/>
</dbReference>